<reference evidence="2 3" key="1">
    <citation type="submission" date="2021-12" db="EMBL/GenBank/DDBJ databases">
        <title>Discovery of the Pendulisporaceae a myxobacterial family with distinct sporulation behavior and unique specialized metabolism.</title>
        <authorList>
            <person name="Garcia R."/>
            <person name="Popoff A."/>
            <person name="Bader C.D."/>
            <person name="Loehr J."/>
            <person name="Walesch S."/>
            <person name="Walt C."/>
            <person name="Boldt J."/>
            <person name="Bunk B."/>
            <person name="Haeckl F.J.F.P.J."/>
            <person name="Gunesch A.P."/>
            <person name="Birkelbach J."/>
            <person name="Nuebel U."/>
            <person name="Pietschmann T."/>
            <person name="Bach T."/>
            <person name="Mueller R."/>
        </authorList>
    </citation>
    <scope>NUCLEOTIDE SEQUENCE [LARGE SCALE GENOMIC DNA]</scope>
    <source>
        <strain evidence="2 3">MSr12523</strain>
    </source>
</reference>
<keyword evidence="1" id="KW-0812">Transmembrane</keyword>
<organism evidence="2 3">
    <name type="scientific">Pendulispora brunnea</name>
    <dbReference type="NCBI Taxonomy" id="2905690"/>
    <lineage>
        <taxon>Bacteria</taxon>
        <taxon>Pseudomonadati</taxon>
        <taxon>Myxococcota</taxon>
        <taxon>Myxococcia</taxon>
        <taxon>Myxococcales</taxon>
        <taxon>Sorangiineae</taxon>
        <taxon>Pendulisporaceae</taxon>
        <taxon>Pendulispora</taxon>
    </lineage>
</organism>
<feature type="transmembrane region" description="Helical" evidence="1">
    <location>
        <begin position="56"/>
        <end position="83"/>
    </location>
</feature>
<evidence type="ECO:0000313" key="3">
    <source>
        <dbReference type="Proteomes" id="UP001379533"/>
    </source>
</evidence>
<keyword evidence="3" id="KW-1185">Reference proteome</keyword>
<feature type="transmembrane region" description="Helical" evidence="1">
    <location>
        <begin position="95"/>
        <end position="116"/>
    </location>
</feature>
<keyword evidence="1" id="KW-1133">Transmembrane helix</keyword>
<protein>
    <submittedName>
        <fullName evidence="2">Uncharacterized protein</fullName>
    </submittedName>
</protein>
<evidence type="ECO:0000256" key="1">
    <source>
        <dbReference type="SAM" id="Phobius"/>
    </source>
</evidence>
<keyword evidence="1" id="KW-0472">Membrane</keyword>
<feature type="transmembrane region" description="Helical" evidence="1">
    <location>
        <begin position="26"/>
        <end position="44"/>
    </location>
</feature>
<feature type="transmembrane region" description="Helical" evidence="1">
    <location>
        <begin position="123"/>
        <end position="141"/>
    </location>
</feature>
<dbReference type="EMBL" id="CP089982">
    <property type="protein sequence ID" value="WXA92844.1"/>
    <property type="molecule type" value="Genomic_DNA"/>
</dbReference>
<evidence type="ECO:0000313" key="2">
    <source>
        <dbReference type="EMBL" id="WXA92844.1"/>
    </source>
</evidence>
<accession>A0ABZ2K7N4</accession>
<name>A0ABZ2K7N4_9BACT</name>
<proteinExistence type="predicted"/>
<gene>
    <name evidence="2" type="ORF">LZC95_41150</name>
</gene>
<dbReference type="RefSeq" id="WP_394843444.1">
    <property type="nucleotide sequence ID" value="NZ_CP089982.1"/>
</dbReference>
<dbReference type="Proteomes" id="UP001379533">
    <property type="component" value="Chromosome"/>
</dbReference>
<sequence>MKKALFLGLAAITFASAPLAERLGHVGGSLLLVAMGVLLAWAASESANAMAAGFGAIGAFGGSVLGTVSPAIGAAVLTALVYAERTSRVRESGARVIHVGGALLGGALAGTVSAAYATAHLEVRAVAIVVAAVLVLLPLLIEADDPTAHALEAWSRDLSAVAPIATADVLRRGAELRRTAGDAPLERDAARRVSQTWRSLLRLAEARGRLQRNAPSADDKDTTKAAVVEMLDHRISEHVAALTRAYTAVDTVHAATVGLDDAALRGVDTVGESLEEASQALVEVREGVTKP</sequence>